<dbReference type="KEGG" id="rul:UC8_54820"/>
<keyword evidence="1" id="KW-0175">Coiled coil</keyword>
<accession>A0A5B9R9E2</accession>
<dbReference type="InterPro" id="IPR058036">
    <property type="entry name" value="BREX_BrxC_4th"/>
</dbReference>
<dbReference type="NCBIfam" id="NF033441">
    <property type="entry name" value="BREX_BrxC"/>
    <property type="match status" value="1"/>
</dbReference>
<feature type="region of interest" description="Disordered" evidence="2">
    <location>
        <begin position="1097"/>
        <end position="1121"/>
    </location>
</feature>
<dbReference type="Pfam" id="PF25792">
    <property type="entry name" value="BREX_BrxC_helical"/>
    <property type="match status" value="1"/>
</dbReference>
<proteinExistence type="predicted"/>
<dbReference type="EMBL" id="CP042914">
    <property type="protein sequence ID" value="QEG43433.1"/>
    <property type="molecule type" value="Genomic_DNA"/>
</dbReference>
<name>A0A5B9R9E2_9BACT</name>
<dbReference type="Pfam" id="PF25796">
    <property type="entry name" value="BREX_BrxC_4th"/>
    <property type="match status" value="1"/>
</dbReference>
<feature type="coiled-coil region" evidence="1">
    <location>
        <begin position="1004"/>
        <end position="1031"/>
    </location>
</feature>
<evidence type="ECO:0000259" key="3">
    <source>
        <dbReference type="Pfam" id="PF25791"/>
    </source>
</evidence>
<protein>
    <recommendedName>
        <fullName evidence="8">BREX system P-loop protein BrxC</fullName>
    </recommendedName>
</protein>
<evidence type="ECO:0000313" key="6">
    <source>
        <dbReference type="EMBL" id="QEG43433.1"/>
    </source>
</evidence>
<dbReference type="Proteomes" id="UP000325286">
    <property type="component" value="Chromosome"/>
</dbReference>
<dbReference type="Pfam" id="PF25791">
    <property type="entry name" value="WHD_BREX_BrxC"/>
    <property type="match status" value="1"/>
</dbReference>
<keyword evidence="7" id="KW-1185">Reference proteome</keyword>
<sequence length="1169" mass="132602">MQLRQIFEYKIDRPIEGVIKADDDAELKTEVEEYVFTDEIERRLDDFLEAYTNYQNANGVWLSGFFGSGKSHLLKMLALMLSGRQVDGLDVGQTLRDKVKDTMLAGRIDKALAIPSESILFNIDQKADVISKKDVDALLAVFVKVFDEKCGYYGKQGYIAHFERHLDQDGLLQPFREAFEKHAGMPWETGRERVLRVGSHIDKAFADVTGETVAGVIGKHKDDYKLSIEDFAEQVKTYIDSKEASHGKDFRLNFFVDEVGQYIADNTKLMTNLQTIAESLATKCRGRAWIIVTAQEDMTNVIGEMTKEQSNDFSKIQARFANRMKLTSTNVAEVIQKRLLLKTEDGEKHLQPIYEKEANNFRTLFEFADGQKYRNFQDEEHFFNCYPFIPYQFELFQLAIRGLSTHNAFEGKHSSVGERSMLGVFQEVAIAIADDQIGKLATFDLMYKGISSALKSHLLSVRAAEKNLDNPLAIKLLKVLLLVKYVKEFKASVHNLSVLMIESFDQDVGKLHQDVEEALNLLENQVYIQRSGDYYEFLTDEEKDVEQEIKNTEVDSSEVADELHKIIFEKVLKGRKLRYEPNKRDFSFTRKLDDKMYGREYELGVHVISPFHEHCDNPDQVKMAYIGRNEVTVMLPADARLMRDLTLMKQTAKYVGQNYQTAKKENVKRILGNKTTANQDRERQLVEHVKALMGKALMFVAGSEVESTKEDPGLRLHDGFETLVEQTYTNLRMLRGVTFTEAQIEECLNHSSDGLFGNDAAVITEPESEMLSSITLSVNKGIRPTVKKLVEDFETKPYGWPLPAIQCILAKLIARGKVEVRNDGQLLDGASLLAHLKNTGKFGNMVLEPQVDFSASQTRALREFHEQFFDEPPRANEAKALGTETAKTFVSLCDDLRDLAAKASDYPFLGVLAEPIDEFKKLGKKSYKFFLAEFDGHRDRLLDTKEDLLDPIRRFMSGPNASLFAEAKQFLARNETNFGYLDGDESGELKKILADPKCYAGNSMQQVRSLVDSLKARLETLATDARAAAEEAVTSRVKKLQAIPGYDTLTTEQRGEIDAIVKGTVDQIRTQPIIAVVREAATQFENKSYTEILGKVTQWTAPKPDPKDEPKDGDPKPEWKPPIEFIGLNHLEVNFEKPYLQSAVDVDAYIDRLREAMMQAINDGKRIQT</sequence>
<dbReference type="InterPro" id="IPR027417">
    <property type="entry name" value="P-loop_NTPase"/>
</dbReference>
<evidence type="ECO:0000256" key="1">
    <source>
        <dbReference type="SAM" id="Coils"/>
    </source>
</evidence>
<evidence type="ECO:0000259" key="5">
    <source>
        <dbReference type="Pfam" id="PF25796"/>
    </source>
</evidence>
<dbReference type="InterPro" id="IPR047679">
    <property type="entry name" value="BREX_BrxC"/>
</dbReference>
<dbReference type="OrthoDB" id="3201900at2"/>
<evidence type="ECO:0000256" key="2">
    <source>
        <dbReference type="SAM" id="MobiDB-lite"/>
    </source>
</evidence>
<feature type="domain" description="Probable ATP-binding protein BrxC winged helix-turn-helix" evidence="3">
    <location>
        <begin position="768"/>
        <end position="828"/>
    </location>
</feature>
<evidence type="ECO:0000259" key="4">
    <source>
        <dbReference type="Pfam" id="PF25792"/>
    </source>
</evidence>
<feature type="domain" description="Probable ATP-binding protein BrxC 4th six-stranded beta-sheet" evidence="5">
    <location>
        <begin position="552"/>
        <end position="723"/>
    </location>
</feature>
<dbReference type="AlphaFoldDB" id="A0A5B9R9E2"/>
<feature type="compositionally biased region" description="Basic and acidic residues" evidence="2">
    <location>
        <begin position="1104"/>
        <end position="1121"/>
    </location>
</feature>
<organism evidence="6 7">
    <name type="scientific">Roseimaritima ulvae</name>
    <dbReference type="NCBI Taxonomy" id="980254"/>
    <lineage>
        <taxon>Bacteria</taxon>
        <taxon>Pseudomonadati</taxon>
        <taxon>Planctomycetota</taxon>
        <taxon>Planctomycetia</taxon>
        <taxon>Pirellulales</taxon>
        <taxon>Pirellulaceae</taxon>
        <taxon>Roseimaritima</taxon>
    </lineage>
</organism>
<evidence type="ECO:0008006" key="8">
    <source>
        <dbReference type="Google" id="ProtNLM"/>
    </source>
</evidence>
<gene>
    <name evidence="6" type="ORF">UC8_54820</name>
</gene>
<reference evidence="6 7" key="1">
    <citation type="submission" date="2019-08" db="EMBL/GenBank/DDBJ databases">
        <title>Deep-cultivation of Planctomycetes and their phenomic and genomic characterization uncovers novel biology.</title>
        <authorList>
            <person name="Wiegand S."/>
            <person name="Jogler M."/>
            <person name="Boedeker C."/>
            <person name="Pinto D."/>
            <person name="Vollmers J."/>
            <person name="Rivas-Marin E."/>
            <person name="Kohn T."/>
            <person name="Peeters S.H."/>
            <person name="Heuer A."/>
            <person name="Rast P."/>
            <person name="Oberbeckmann S."/>
            <person name="Bunk B."/>
            <person name="Jeske O."/>
            <person name="Meyerdierks A."/>
            <person name="Storesund J.E."/>
            <person name="Kallscheuer N."/>
            <person name="Luecker S."/>
            <person name="Lage O.M."/>
            <person name="Pohl T."/>
            <person name="Merkel B.J."/>
            <person name="Hornburger P."/>
            <person name="Mueller R.-W."/>
            <person name="Bruemmer F."/>
            <person name="Labrenz M."/>
            <person name="Spormann A.M."/>
            <person name="Op den Camp H."/>
            <person name="Overmann J."/>
            <person name="Amann R."/>
            <person name="Jetten M.S.M."/>
            <person name="Mascher T."/>
            <person name="Medema M.H."/>
            <person name="Devos D.P."/>
            <person name="Kaster A.-K."/>
            <person name="Ovreas L."/>
            <person name="Rohde M."/>
            <person name="Galperin M.Y."/>
            <person name="Jogler C."/>
        </authorList>
    </citation>
    <scope>NUCLEOTIDE SEQUENCE [LARGE SCALE GENOMIC DNA]</scope>
    <source>
        <strain evidence="6 7">UC8</strain>
    </source>
</reference>
<dbReference type="InterPro" id="IPR058038">
    <property type="entry name" value="BREX_BrxC_wHTH"/>
</dbReference>
<dbReference type="SUPFAM" id="SSF52540">
    <property type="entry name" value="P-loop containing nucleoside triphosphate hydrolases"/>
    <property type="match status" value="1"/>
</dbReference>
<evidence type="ECO:0000313" key="7">
    <source>
        <dbReference type="Proteomes" id="UP000325286"/>
    </source>
</evidence>
<feature type="domain" description="Probable ATP-binding protein BrxC alpha-helical" evidence="4">
    <location>
        <begin position="858"/>
        <end position="977"/>
    </location>
</feature>
<dbReference type="InterPro" id="IPR058037">
    <property type="entry name" value="BREX_BrxC_helical"/>
</dbReference>
<dbReference type="RefSeq" id="WP_068129828.1">
    <property type="nucleotide sequence ID" value="NZ_CP042914.1"/>
</dbReference>